<dbReference type="SUPFAM" id="SSF53067">
    <property type="entry name" value="Actin-like ATPase domain"/>
    <property type="match status" value="2"/>
</dbReference>
<dbReference type="InterPro" id="IPR013126">
    <property type="entry name" value="Hsp_70_fam"/>
</dbReference>
<protein>
    <submittedName>
        <fullName evidence="3">Hsp70 family protein</fullName>
    </submittedName>
</protein>
<dbReference type="Pfam" id="PF00012">
    <property type="entry name" value="HSP70"/>
    <property type="match status" value="1"/>
</dbReference>
<dbReference type="Gene3D" id="3.90.640.10">
    <property type="entry name" value="Actin, Chain A, domain 4"/>
    <property type="match status" value="1"/>
</dbReference>
<reference evidence="3" key="1">
    <citation type="submission" date="2022-07" db="EMBL/GenBank/DDBJ databases">
        <title>Tahibacter sp., a new gammaproteobacterium isolated from the silt sample collected at pig farm.</title>
        <authorList>
            <person name="Chen H."/>
        </authorList>
    </citation>
    <scope>NUCLEOTIDE SEQUENCE</scope>
    <source>
        <strain evidence="3">P2K</strain>
    </source>
</reference>
<dbReference type="Gene3D" id="3.30.420.40">
    <property type="match status" value="2"/>
</dbReference>
<organism evidence="3 4">
    <name type="scientific">Tahibacter harae</name>
    <dbReference type="NCBI Taxonomy" id="2963937"/>
    <lineage>
        <taxon>Bacteria</taxon>
        <taxon>Pseudomonadati</taxon>
        <taxon>Pseudomonadota</taxon>
        <taxon>Gammaproteobacteria</taxon>
        <taxon>Lysobacterales</taxon>
        <taxon>Rhodanobacteraceae</taxon>
        <taxon>Tahibacter</taxon>
    </lineage>
</organism>
<evidence type="ECO:0000313" key="4">
    <source>
        <dbReference type="Proteomes" id="UP001165498"/>
    </source>
</evidence>
<evidence type="ECO:0000256" key="2">
    <source>
        <dbReference type="ARBA" id="ARBA00022840"/>
    </source>
</evidence>
<dbReference type="Proteomes" id="UP001165498">
    <property type="component" value="Unassembled WGS sequence"/>
</dbReference>
<evidence type="ECO:0000313" key="3">
    <source>
        <dbReference type="EMBL" id="MCQ4164921.1"/>
    </source>
</evidence>
<evidence type="ECO:0000256" key="1">
    <source>
        <dbReference type="ARBA" id="ARBA00022741"/>
    </source>
</evidence>
<sequence length="482" mass="51989">MQIGIDFGTSYSAAAACVDGRLQGIRFGEQLQFRTAVFFPAAVPDPADFVLTAALEAELENQLRAARAAQRRAVDAWQQRVAEAGRLPAAQRAEALAVLSEPTARSEAELRASALRNVRRGWMEAQARESRSAAPRLSDALFGDEAIEAYIHDGYGHLVESPKSMLGYNLLPNARKVILHIAAHVLEHIRLSATRQLDRPVRRAILGRPVEFKSSQGTQGTQQALDMLSEAAAAAGFEQVAFLEEPAAAAMHYHGQLAEAERSLIVDVGGGTTDVAYAEVGGKAAAPRVFGSWGLPRGGTDIDIELSLAAFMPLFGRGEPGIPVHHFREAASVHSPPLQKEFRGHRHANAPAPFRQRLQALQRLGATSLLNREAERMKILLGEETRGEVDLDFIEDGLSVTLERSHRDAAYADFLERLGSLLQRARADIGEAPQSIFLTGGSSRAPLIRAAVQQQFPQVRMVYGDPSLGVVSGLAAAAALAD</sequence>
<proteinExistence type="predicted"/>
<dbReference type="Pfam" id="PF06723">
    <property type="entry name" value="MreB_Mbl"/>
    <property type="match status" value="1"/>
</dbReference>
<gene>
    <name evidence="3" type="ORF">NM961_09390</name>
</gene>
<name>A0ABT1QRN3_9GAMM</name>
<dbReference type="EMBL" id="JANFQO010000007">
    <property type="protein sequence ID" value="MCQ4164921.1"/>
    <property type="molecule type" value="Genomic_DNA"/>
</dbReference>
<comment type="caution">
    <text evidence="3">The sequence shown here is derived from an EMBL/GenBank/DDBJ whole genome shotgun (WGS) entry which is preliminary data.</text>
</comment>
<keyword evidence="1" id="KW-0547">Nucleotide-binding</keyword>
<keyword evidence="2" id="KW-0067">ATP-binding</keyword>
<keyword evidence="4" id="KW-1185">Reference proteome</keyword>
<dbReference type="PANTHER" id="PTHR19375">
    <property type="entry name" value="HEAT SHOCK PROTEIN 70KDA"/>
    <property type="match status" value="1"/>
</dbReference>
<dbReference type="RefSeq" id="WP_255913938.1">
    <property type="nucleotide sequence ID" value="NZ_JANFQO010000007.1"/>
</dbReference>
<dbReference type="InterPro" id="IPR043129">
    <property type="entry name" value="ATPase_NBD"/>
</dbReference>
<dbReference type="InterPro" id="IPR056546">
    <property type="entry name" value="MreB_MamK-like"/>
</dbReference>
<accession>A0ABT1QRN3</accession>